<dbReference type="Proteomes" id="UP000600918">
    <property type="component" value="Unassembled WGS sequence"/>
</dbReference>
<protein>
    <submittedName>
        <fullName evidence="2">Uncharacterized protein</fullName>
    </submittedName>
</protein>
<dbReference type="AlphaFoldDB" id="A0A834PH43"/>
<evidence type="ECO:0000256" key="1">
    <source>
        <dbReference type="SAM" id="MobiDB-lite"/>
    </source>
</evidence>
<name>A0A834PH43_VESPE</name>
<gene>
    <name evidence="2" type="ORF">H0235_002020</name>
</gene>
<feature type="compositionally biased region" description="Basic and acidic residues" evidence="1">
    <location>
        <begin position="69"/>
        <end position="82"/>
    </location>
</feature>
<evidence type="ECO:0000313" key="3">
    <source>
        <dbReference type="Proteomes" id="UP000600918"/>
    </source>
</evidence>
<keyword evidence="3" id="KW-1185">Reference proteome</keyword>
<reference evidence="2" key="1">
    <citation type="journal article" date="2020" name="G3 (Bethesda)">
        <title>High-Quality Assemblies for Three Invasive Social Wasps from the &lt;i&gt;Vespula&lt;/i&gt; Genus.</title>
        <authorList>
            <person name="Harrop T.W.R."/>
            <person name="Guhlin J."/>
            <person name="McLaughlin G.M."/>
            <person name="Permina E."/>
            <person name="Stockwell P."/>
            <person name="Gilligan J."/>
            <person name="Le Lec M.F."/>
            <person name="Gruber M.A.M."/>
            <person name="Quinn O."/>
            <person name="Lovegrove M."/>
            <person name="Duncan E.J."/>
            <person name="Remnant E.J."/>
            <person name="Van Eeckhoven J."/>
            <person name="Graham B."/>
            <person name="Knapp R.A."/>
            <person name="Langford K.W."/>
            <person name="Kronenberg Z."/>
            <person name="Press M.O."/>
            <person name="Eacker S.M."/>
            <person name="Wilson-Rankin E.E."/>
            <person name="Purcell J."/>
            <person name="Lester P.J."/>
            <person name="Dearden P.K."/>
        </authorList>
    </citation>
    <scope>NUCLEOTIDE SEQUENCE</scope>
    <source>
        <strain evidence="2">Volc-1</strain>
    </source>
</reference>
<feature type="compositionally biased region" description="Basic and acidic residues" evidence="1">
    <location>
        <begin position="12"/>
        <end position="35"/>
    </location>
</feature>
<dbReference type="EMBL" id="JACSDY010000001">
    <property type="protein sequence ID" value="KAF7439629.1"/>
    <property type="molecule type" value="Genomic_DNA"/>
</dbReference>
<feature type="region of interest" description="Disordered" evidence="1">
    <location>
        <begin position="1"/>
        <end position="36"/>
    </location>
</feature>
<sequence>MEVSTTGLECETEGRSKNERKEIGDTKKDGNRGVTEEELGGDEFVSIFVGLICSCLGKKKRGIRDYEEKEKMEKDGINREDSEGGGSRGVISIVAPYLVVGVERSPTSLSSGGR</sequence>
<accession>A0A834PH43</accession>
<comment type="caution">
    <text evidence="2">The sequence shown here is derived from an EMBL/GenBank/DDBJ whole genome shotgun (WGS) entry which is preliminary data.</text>
</comment>
<evidence type="ECO:0000313" key="2">
    <source>
        <dbReference type="EMBL" id="KAF7439629.1"/>
    </source>
</evidence>
<feature type="region of interest" description="Disordered" evidence="1">
    <location>
        <begin position="69"/>
        <end position="88"/>
    </location>
</feature>
<proteinExistence type="predicted"/>
<organism evidence="2 3">
    <name type="scientific">Vespula pensylvanica</name>
    <name type="common">Western yellow jacket</name>
    <name type="synonym">Wasp</name>
    <dbReference type="NCBI Taxonomy" id="30213"/>
    <lineage>
        <taxon>Eukaryota</taxon>
        <taxon>Metazoa</taxon>
        <taxon>Ecdysozoa</taxon>
        <taxon>Arthropoda</taxon>
        <taxon>Hexapoda</taxon>
        <taxon>Insecta</taxon>
        <taxon>Pterygota</taxon>
        <taxon>Neoptera</taxon>
        <taxon>Endopterygota</taxon>
        <taxon>Hymenoptera</taxon>
        <taxon>Apocrita</taxon>
        <taxon>Aculeata</taxon>
        <taxon>Vespoidea</taxon>
        <taxon>Vespidae</taxon>
        <taxon>Vespinae</taxon>
        <taxon>Vespula</taxon>
    </lineage>
</organism>